<evidence type="ECO:0000313" key="4">
    <source>
        <dbReference type="Proteomes" id="UP000324738"/>
    </source>
</evidence>
<evidence type="ECO:0000256" key="1">
    <source>
        <dbReference type="ARBA" id="ARBA00038310"/>
    </source>
</evidence>
<dbReference type="RefSeq" id="WP_149298854.1">
    <property type="nucleotide sequence ID" value="NZ_VTWH01000002.1"/>
</dbReference>
<dbReference type="Pfam" id="PF04909">
    <property type="entry name" value="Amidohydro_2"/>
    <property type="match status" value="1"/>
</dbReference>
<dbReference type="InterPro" id="IPR032466">
    <property type="entry name" value="Metal_Hydrolase"/>
</dbReference>
<comment type="caution">
    <text evidence="3">The sequence shown here is derived from an EMBL/GenBank/DDBJ whole genome shotgun (WGS) entry which is preliminary data.</text>
</comment>
<organism evidence="3 4">
    <name type="scientific">Aureimonas fodinaquatilis</name>
    <dbReference type="NCBI Taxonomy" id="2565783"/>
    <lineage>
        <taxon>Bacteria</taxon>
        <taxon>Pseudomonadati</taxon>
        <taxon>Pseudomonadota</taxon>
        <taxon>Alphaproteobacteria</taxon>
        <taxon>Hyphomicrobiales</taxon>
        <taxon>Aurantimonadaceae</taxon>
        <taxon>Aureimonas</taxon>
    </lineage>
</organism>
<sequence length="353" mass="38967">MAGVGLPDSEWLARTHEDALDPQQRICDAHHHYWDRPVPGSGNFRYLFDEFAADLATGHNVCASVTVEAGAFLRPGLTPGTMYRADGPKELESLGETEFLNGMAAMARSRAYSPANISAGLVAFANLSLGDAVGEILDMHCAYRRVRGIRNLTFYHEDAALGFPDLEIEPGVLGSDAFRAGFRCLADRDLTYDATALPTQIPEVTALARAFPTVRIVLNHIGGIFGAGPYDGRRQESFDLWRSAMQELATCPNVFVKIGGMSNARSGFNLRNRPAPARSQELAALWKPYVETCIELFGADRCMFESNFPVEKQSVSYTVLWNSFKLLTNGCSADEKDRLFFQSAVDFYRLELV</sequence>
<dbReference type="OrthoDB" id="9787654at2"/>
<dbReference type="Proteomes" id="UP000324738">
    <property type="component" value="Unassembled WGS sequence"/>
</dbReference>
<comment type="similarity">
    <text evidence="1">Belongs to the metallo-dependent hydrolases superfamily.</text>
</comment>
<dbReference type="GO" id="GO:0016787">
    <property type="term" value="F:hydrolase activity"/>
    <property type="evidence" value="ECO:0007669"/>
    <property type="project" value="UniProtKB-KW"/>
</dbReference>
<gene>
    <name evidence="3" type="ORF">FPY71_06330</name>
</gene>
<evidence type="ECO:0000259" key="2">
    <source>
        <dbReference type="Pfam" id="PF04909"/>
    </source>
</evidence>
<keyword evidence="4" id="KW-1185">Reference proteome</keyword>
<name>A0A5B0DX57_9HYPH</name>
<dbReference type="InterPro" id="IPR006680">
    <property type="entry name" value="Amidohydro-rel"/>
</dbReference>
<dbReference type="EMBL" id="VTWH01000002">
    <property type="protein sequence ID" value="KAA0970150.1"/>
    <property type="molecule type" value="Genomic_DNA"/>
</dbReference>
<dbReference type="PANTHER" id="PTHR43569:SF1">
    <property type="entry name" value="BLL3371 PROTEIN"/>
    <property type="match status" value="1"/>
</dbReference>
<evidence type="ECO:0000313" key="3">
    <source>
        <dbReference type="EMBL" id="KAA0970150.1"/>
    </source>
</evidence>
<dbReference type="SUPFAM" id="SSF51556">
    <property type="entry name" value="Metallo-dependent hydrolases"/>
    <property type="match status" value="1"/>
</dbReference>
<dbReference type="AlphaFoldDB" id="A0A5B0DX57"/>
<dbReference type="InterPro" id="IPR052350">
    <property type="entry name" value="Metallo-dep_Lactonases"/>
</dbReference>
<feature type="domain" description="Amidohydrolase-related" evidence="2">
    <location>
        <begin position="27"/>
        <end position="350"/>
    </location>
</feature>
<protein>
    <submittedName>
        <fullName evidence="3">Amidohydrolase family protein</fullName>
    </submittedName>
</protein>
<accession>A0A5B0DX57</accession>
<keyword evidence="3" id="KW-0378">Hydrolase</keyword>
<proteinExistence type="inferred from homology"/>
<dbReference type="PANTHER" id="PTHR43569">
    <property type="entry name" value="AMIDOHYDROLASE"/>
    <property type="match status" value="1"/>
</dbReference>
<reference evidence="3 4" key="1">
    <citation type="submission" date="2019-08" db="EMBL/GenBank/DDBJ databases">
        <title>Aureimonas fodiniaquatilis sp. nov., isolated from a coal mine wastewater.</title>
        <authorList>
            <person name="Kim W."/>
        </authorList>
    </citation>
    <scope>NUCLEOTIDE SEQUENCE [LARGE SCALE GENOMIC DNA]</scope>
    <source>
        <strain evidence="3 4">CAU 1482</strain>
    </source>
</reference>
<dbReference type="Gene3D" id="3.20.20.140">
    <property type="entry name" value="Metal-dependent hydrolases"/>
    <property type="match status" value="1"/>
</dbReference>